<dbReference type="AlphaFoldDB" id="A0A016URN8"/>
<accession>A0A016URN8</accession>
<comment type="caution">
    <text evidence="1">The sequence shown here is derived from an EMBL/GenBank/DDBJ whole genome shotgun (WGS) entry which is preliminary data.</text>
</comment>
<sequence>MVPAQSSWLAQSKTDGTLGIADPTAEFLYEGTGRFNSIDFKYEYQEFRGTIDVANSDDMKLVVDKDDLRILTARERDITTDGLTRIPTAFRSAFKNFVLHIAGQQQGSVYSVKIDAVLSSMVKDSRRNYPGRRTVWQTEQ</sequence>
<dbReference type="Proteomes" id="UP000024635">
    <property type="component" value="Unassembled WGS sequence"/>
</dbReference>
<protein>
    <submittedName>
        <fullName evidence="1">Uncharacterized protein</fullName>
    </submittedName>
</protein>
<evidence type="ECO:0000313" key="2">
    <source>
        <dbReference type="Proteomes" id="UP000024635"/>
    </source>
</evidence>
<evidence type="ECO:0000313" key="1">
    <source>
        <dbReference type="EMBL" id="EYC17880.1"/>
    </source>
</evidence>
<name>A0A016URN8_9BILA</name>
<gene>
    <name evidence="1" type="primary">Acey_s0029.g1931</name>
    <name evidence="1" type="ORF">Y032_0029g1931</name>
</gene>
<organism evidence="1 2">
    <name type="scientific">Ancylostoma ceylanicum</name>
    <dbReference type="NCBI Taxonomy" id="53326"/>
    <lineage>
        <taxon>Eukaryota</taxon>
        <taxon>Metazoa</taxon>
        <taxon>Ecdysozoa</taxon>
        <taxon>Nematoda</taxon>
        <taxon>Chromadorea</taxon>
        <taxon>Rhabditida</taxon>
        <taxon>Rhabditina</taxon>
        <taxon>Rhabditomorpha</taxon>
        <taxon>Strongyloidea</taxon>
        <taxon>Ancylostomatidae</taxon>
        <taxon>Ancylostomatinae</taxon>
        <taxon>Ancylostoma</taxon>
    </lineage>
</organism>
<dbReference type="OrthoDB" id="10363620at2759"/>
<reference evidence="2" key="1">
    <citation type="journal article" date="2015" name="Nat. Genet.">
        <title>The genome and transcriptome of the zoonotic hookworm Ancylostoma ceylanicum identify infection-specific gene families.</title>
        <authorList>
            <person name="Schwarz E.M."/>
            <person name="Hu Y."/>
            <person name="Antoshechkin I."/>
            <person name="Miller M.M."/>
            <person name="Sternberg P.W."/>
            <person name="Aroian R.V."/>
        </authorList>
    </citation>
    <scope>NUCLEOTIDE SEQUENCE</scope>
    <source>
        <strain evidence="2">HY135</strain>
    </source>
</reference>
<dbReference type="EMBL" id="JARK01001365">
    <property type="protein sequence ID" value="EYC17880.1"/>
    <property type="molecule type" value="Genomic_DNA"/>
</dbReference>
<keyword evidence="2" id="KW-1185">Reference proteome</keyword>
<proteinExistence type="predicted"/>